<protein>
    <submittedName>
        <fullName evidence="5">Phosphopantothenoylcysteine decarboxylase / Phosphopantothenoylcysteine synthetase</fullName>
        <ecNumber evidence="5">4.1.1.36</ecNumber>
        <ecNumber evidence="5">6.3.2.5</ecNumber>
    </submittedName>
</protein>
<evidence type="ECO:0000313" key="5">
    <source>
        <dbReference type="EMBL" id="VAW81376.1"/>
    </source>
</evidence>
<dbReference type="SUPFAM" id="SSF52507">
    <property type="entry name" value="Homo-oligomeric flavin-containing Cys decarboxylases, HFCD"/>
    <property type="match status" value="1"/>
</dbReference>
<feature type="domain" description="DNA/pantothenate metabolism flavoprotein C-terminal" evidence="4">
    <location>
        <begin position="184"/>
        <end position="393"/>
    </location>
</feature>
<dbReference type="InterPro" id="IPR035929">
    <property type="entry name" value="CoaB-like_sf"/>
</dbReference>
<proteinExistence type="inferred from homology"/>
<dbReference type="InterPro" id="IPR036551">
    <property type="entry name" value="Flavin_trans-like"/>
</dbReference>
<dbReference type="Pfam" id="PF04127">
    <property type="entry name" value="DFP"/>
    <property type="match status" value="1"/>
</dbReference>
<dbReference type="NCBIfam" id="TIGR00521">
    <property type="entry name" value="coaBC_dfp"/>
    <property type="match status" value="1"/>
</dbReference>
<dbReference type="SUPFAM" id="SSF102645">
    <property type="entry name" value="CoaB-like"/>
    <property type="match status" value="1"/>
</dbReference>
<evidence type="ECO:0000259" key="3">
    <source>
        <dbReference type="Pfam" id="PF02441"/>
    </source>
</evidence>
<keyword evidence="2 5" id="KW-0456">Lyase</keyword>
<dbReference type="EC" id="4.1.1.36" evidence="5"/>
<dbReference type="PANTHER" id="PTHR14359:SF6">
    <property type="entry name" value="PHOSPHOPANTOTHENOYLCYSTEINE DECARBOXYLASE"/>
    <property type="match status" value="1"/>
</dbReference>
<dbReference type="GO" id="GO:0071513">
    <property type="term" value="C:phosphopantothenoylcysteine decarboxylase complex"/>
    <property type="evidence" value="ECO:0007669"/>
    <property type="project" value="TreeGrafter"/>
</dbReference>
<evidence type="ECO:0000256" key="1">
    <source>
        <dbReference type="ARBA" id="ARBA00022793"/>
    </source>
</evidence>
<dbReference type="GO" id="GO:0015941">
    <property type="term" value="P:pantothenate catabolic process"/>
    <property type="evidence" value="ECO:0007669"/>
    <property type="project" value="InterPro"/>
</dbReference>
<name>A0A3B0ZL51_9ZZZZ</name>
<evidence type="ECO:0000256" key="2">
    <source>
        <dbReference type="ARBA" id="ARBA00023239"/>
    </source>
</evidence>
<dbReference type="EMBL" id="UOFM01000398">
    <property type="protein sequence ID" value="VAW81376.1"/>
    <property type="molecule type" value="Genomic_DNA"/>
</dbReference>
<dbReference type="GO" id="GO:0010181">
    <property type="term" value="F:FMN binding"/>
    <property type="evidence" value="ECO:0007669"/>
    <property type="project" value="InterPro"/>
</dbReference>
<gene>
    <name evidence="5" type="ORF">MNBD_GAMMA14-2199</name>
</gene>
<dbReference type="InterPro" id="IPR005252">
    <property type="entry name" value="CoaBC"/>
</dbReference>
<keyword evidence="1" id="KW-0210">Decarboxylase</keyword>
<sequence>MSFLAKKQILLGVCGGIAAYKSADLVRRLRAAGACVRVVMTPAAREFVGERTFQALSGEPVWCDWRDDRTGMDHIDLARWADRILIAPATADTLAKLAQGRADDLLSAICLASERPPVMAPAMNQAMWCNAATQDNVKTLRHRKIAMWGPAEGDQACGETGPGRMLEPVELVQRLSDSFSSGALAGVRVLVTAGPTREPIDPVRYLSNRSSGKMGYAVAEAAREAGADVVLISGPTALDTPVGMETVRVETAAEMLGAVQGQLATGCDLFIATAAVADYRPSTPALSKIKKKAETLSLPLQPVTDILARVARSEPRPFCVGFAAETEKNLLSCAQKKRMSKGVELIAANPVGAGLGFDADDNELLLVWEGGSKTLERAPKTRLARQLVKHIAALYRSGTKTQEPHAEHSA</sequence>
<dbReference type="GO" id="GO:0004632">
    <property type="term" value="F:phosphopantothenate--cysteine ligase activity"/>
    <property type="evidence" value="ECO:0007669"/>
    <property type="project" value="UniProtKB-EC"/>
</dbReference>
<dbReference type="InterPro" id="IPR003382">
    <property type="entry name" value="Flavoprotein"/>
</dbReference>
<dbReference type="Pfam" id="PF02441">
    <property type="entry name" value="Flavoprotein"/>
    <property type="match status" value="1"/>
</dbReference>
<dbReference type="Gene3D" id="3.40.50.10300">
    <property type="entry name" value="CoaB-like"/>
    <property type="match status" value="1"/>
</dbReference>
<evidence type="ECO:0000259" key="4">
    <source>
        <dbReference type="Pfam" id="PF04127"/>
    </source>
</evidence>
<dbReference type="GO" id="GO:0004633">
    <property type="term" value="F:phosphopantothenoylcysteine decarboxylase activity"/>
    <property type="evidence" value="ECO:0007669"/>
    <property type="project" value="UniProtKB-EC"/>
</dbReference>
<keyword evidence="5" id="KW-0436">Ligase</keyword>
<feature type="domain" description="Flavoprotein" evidence="3">
    <location>
        <begin position="7"/>
        <end position="178"/>
    </location>
</feature>
<dbReference type="HAMAP" id="MF_02225">
    <property type="entry name" value="CoaBC"/>
    <property type="match status" value="1"/>
</dbReference>
<dbReference type="GO" id="GO:0015937">
    <property type="term" value="P:coenzyme A biosynthetic process"/>
    <property type="evidence" value="ECO:0007669"/>
    <property type="project" value="InterPro"/>
</dbReference>
<accession>A0A3B0ZL51</accession>
<reference evidence="5" key="1">
    <citation type="submission" date="2018-06" db="EMBL/GenBank/DDBJ databases">
        <authorList>
            <person name="Zhirakovskaya E."/>
        </authorList>
    </citation>
    <scope>NUCLEOTIDE SEQUENCE</scope>
</reference>
<dbReference type="Gene3D" id="3.40.50.1950">
    <property type="entry name" value="Flavin prenyltransferase-like"/>
    <property type="match status" value="1"/>
</dbReference>
<dbReference type="PANTHER" id="PTHR14359">
    <property type="entry name" value="HOMO-OLIGOMERIC FLAVIN CONTAINING CYS DECARBOXYLASE FAMILY"/>
    <property type="match status" value="1"/>
</dbReference>
<dbReference type="EC" id="6.3.2.5" evidence="5"/>
<dbReference type="InterPro" id="IPR007085">
    <property type="entry name" value="DNA/pantothenate-metab_flavo_C"/>
</dbReference>
<organism evidence="5">
    <name type="scientific">hydrothermal vent metagenome</name>
    <dbReference type="NCBI Taxonomy" id="652676"/>
    <lineage>
        <taxon>unclassified sequences</taxon>
        <taxon>metagenomes</taxon>
        <taxon>ecological metagenomes</taxon>
    </lineage>
</organism>
<dbReference type="AlphaFoldDB" id="A0A3B0ZL51"/>